<reference evidence="1 2" key="1">
    <citation type="journal article" date="2013" name="Genome Announc.">
        <title>Draft Genome Sequence of the Cellulolytic, Mesophilic, Anaerobic Bacterium Clostridium termitidis Strain CT1112 (DSM 5398).</title>
        <authorList>
            <person name="Lal S."/>
            <person name="Ramachandran U."/>
            <person name="Zhang X."/>
            <person name="Munir R."/>
            <person name="Sparling R."/>
            <person name="Levin D.B."/>
        </authorList>
    </citation>
    <scope>NUCLEOTIDE SEQUENCE [LARGE SCALE GENOMIC DNA]</scope>
    <source>
        <strain evidence="1 2">CT1112</strain>
    </source>
</reference>
<organism evidence="1 2">
    <name type="scientific">Ruminiclostridium cellobioparum subsp. termitidis CT1112</name>
    <dbReference type="NCBI Taxonomy" id="1195236"/>
    <lineage>
        <taxon>Bacteria</taxon>
        <taxon>Bacillati</taxon>
        <taxon>Bacillota</taxon>
        <taxon>Clostridia</taxon>
        <taxon>Eubacteriales</taxon>
        <taxon>Oscillospiraceae</taxon>
        <taxon>Ruminiclostridium</taxon>
    </lineage>
</organism>
<dbReference type="RefSeq" id="WP_004625731.1">
    <property type="nucleotide sequence ID" value="NZ_AORV01000033.1"/>
</dbReference>
<dbReference type="Gene3D" id="2.30.110.10">
    <property type="entry name" value="Electron Transport, Fmn-binding Protein, Chain A"/>
    <property type="match status" value="1"/>
</dbReference>
<evidence type="ECO:0000313" key="2">
    <source>
        <dbReference type="Proteomes" id="UP000014155"/>
    </source>
</evidence>
<accession>S0FIF2</accession>
<keyword evidence="2" id="KW-1185">Reference proteome</keyword>
<dbReference type="AlphaFoldDB" id="S0FIF2"/>
<protein>
    <recommendedName>
        <fullName evidence="3">Pyridoxamine 5'-phosphate oxidase putative domain-containing protein</fullName>
    </recommendedName>
</protein>
<comment type="caution">
    <text evidence="1">The sequence shown here is derived from an EMBL/GenBank/DDBJ whole genome shotgun (WGS) entry which is preliminary data.</text>
</comment>
<gene>
    <name evidence="1" type="ORF">CTER_2316</name>
</gene>
<dbReference type="EMBL" id="AORV01000033">
    <property type="protein sequence ID" value="EMS71750.1"/>
    <property type="molecule type" value="Genomic_DNA"/>
</dbReference>
<dbReference type="SUPFAM" id="SSF50475">
    <property type="entry name" value="FMN-binding split barrel"/>
    <property type="match status" value="1"/>
</dbReference>
<evidence type="ECO:0000313" key="1">
    <source>
        <dbReference type="EMBL" id="EMS71750.1"/>
    </source>
</evidence>
<dbReference type="InterPro" id="IPR012349">
    <property type="entry name" value="Split_barrel_FMN-bd"/>
</dbReference>
<sequence length="154" mass="17568">MAIRLEKDIIELVEEDKAVKVLATTDKDGVPHVVFKGSLNVDRDGNLVFLELLESSRTNSNLVNSIWFKKKVAVSVKSEDGRSIQIKGIPVKCHITGPVFEHYYKIISQRIPDADLAAVWVIEPEEIREETYKIRKAEEEKNHPLLLHLDRLAK</sequence>
<dbReference type="Proteomes" id="UP000014155">
    <property type="component" value="Unassembled WGS sequence"/>
</dbReference>
<dbReference type="PATRIC" id="fig|1195236.3.peg.2624"/>
<dbReference type="eggNOG" id="COG3576">
    <property type="taxonomic scope" value="Bacteria"/>
</dbReference>
<dbReference type="STRING" id="1195236.CTER_2316"/>
<proteinExistence type="predicted"/>
<name>S0FIF2_RUMCE</name>
<evidence type="ECO:0008006" key="3">
    <source>
        <dbReference type="Google" id="ProtNLM"/>
    </source>
</evidence>